<reference evidence="1" key="1">
    <citation type="submission" date="2017-05" db="UniProtKB">
        <authorList>
            <consortium name="EnsemblMetazoa"/>
        </authorList>
    </citation>
    <scope>IDENTIFICATION</scope>
</reference>
<evidence type="ECO:0000313" key="1">
    <source>
        <dbReference type="EnsemblMetazoa" id="Aqu2.1.15868_001"/>
    </source>
</evidence>
<dbReference type="InParanoid" id="A0A1X7TLS3"/>
<sequence>MINGLYVRCIICGMNVKVELLEADCHTYKKSQRGAVNLCRNCFPNHTRQSLYQQEE</sequence>
<name>A0A1X7TLS3_AMPQE</name>
<protein>
    <submittedName>
        <fullName evidence="1">Uncharacterized protein</fullName>
    </submittedName>
</protein>
<dbReference type="AlphaFoldDB" id="A0A1X7TLS3"/>
<organism evidence="1">
    <name type="scientific">Amphimedon queenslandica</name>
    <name type="common">Sponge</name>
    <dbReference type="NCBI Taxonomy" id="400682"/>
    <lineage>
        <taxon>Eukaryota</taxon>
        <taxon>Metazoa</taxon>
        <taxon>Porifera</taxon>
        <taxon>Demospongiae</taxon>
        <taxon>Heteroscleromorpha</taxon>
        <taxon>Haplosclerida</taxon>
        <taxon>Niphatidae</taxon>
        <taxon>Amphimedon</taxon>
    </lineage>
</organism>
<dbReference type="EnsemblMetazoa" id="Aqu2.1.15868_001">
    <property type="protein sequence ID" value="Aqu2.1.15868_001"/>
    <property type="gene ID" value="Aqu2.1.15868"/>
</dbReference>
<proteinExistence type="predicted"/>
<accession>A0A1X7TLS3</accession>